<proteinExistence type="predicted"/>
<sequence length="98" mass="11690">MKRKHKMVFTSRANNDILDAFNYYESAQKDLGNYFLDSLENSFISIKNSPDIYKFVYKSFQQAKIKRFPYVIVFECRGKEILILTVFNTYQNPIKKII</sequence>
<dbReference type="Gene3D" id="3.30.2310.20">
    <property type="entry name" value="RelE-like"/>
    <property type="match status" value="1"/>
</dbReference>
<gene>
    <name evidence="2" type="ORF">K1I41_11865</name>
</gene>
<reference evidence="2 3" key="1">
    <citation type="submission" date="2021-07" db="EMBL/GenBank/DDBJ databases">
        <title>Flavobacterium WSW3-B6 sp.nov, isolated from seaweed.</title>
        <authorList>
            <person name="Muhammad N."/>
            <person name="Ho H."/>
            <person name="Lee Y.-J."/>
            <person name="Nguyen T."/>
            <person name="Ho J."/>
            <person name="Kim S.-G."/>
        </authorList>
    </citation>
    <scope>NUCLEOTIDE SEQUENCE [LARGE SCALE GENOMIC DNA]</scope>
    <source>
        <strain evidence="2 3">WSW3-B6</strain>
    </source>
</reference>
<dbReference type="EMBL" id="CP080429">
    <property type="protein sequence ID" value="QYJ68207.1"/>
    <property type="molecule type" value="Genomic_DNA"/>
</dbReference>
<evidence type="ECO:0000313" key="2">
    <source>
        <dbReference type="EMBL" id="QYJ68207.1"/>
    </source>
</evidence>
<dbReference type="Pfam" id="PF05016">
    <property type="entry name" value="ParE_toxin"/>
    <property type="match status" value="1"/>
</dbReference>
<dbReference type="RefSeq" id="WP_220640550.1">
    <property type="nucleotide sequence ID" value="NZ_CP080429.1"/>
</dbReference>
<evidence type="ECO:0000256" key="1">
    <source>
        <dbReference type="ARBA" id="ARBA00022649"/>
    </source>
</evidence>
<evidence type="ECO:0000313" key="3">
    <source>
        <dbReference type="Proteomes" id="UP000825381"/>
    </source>
</evidence>
<protein>
    <submittedName>
        <fullName evidence="2">Type II toxin-antitoxin system RelE/ParE family toxin</fullName>
    </submittedName>
</protein>
<name>A0ABX8V6U5_9FLAO</name>
<keyword evidence="3" id="KW-1185">Reference proteome</keyword>
<accession>A0ABX8V6U5</accession>
<dbReference type="Proteomes" id="UP000825381">
    <property type="component" value="Chromosome"/>
</dbReference>
<dbReference type="InterPro" id="IPR035093">
    <property type="entry name" value="RelE/ParE_toxin_dom_sf"/>
</dbReference>
<keyword evidence="1" id="KW-1277">Toxin-antitoxin system</keyword>
<dbReference type="InterPro" id="IPR007712">
    <property type="entry name" value="RelE/ParE_toxin"/>
</dbReference>
<organism evidence="2 3">
    <name type="scientific">Flavobacterium litorale</name>
    <dbReference type="NCBI Taxonomy" id="2856519"/>
    <lineage>
        <taxon>Bacteria</taxon>
        <taxon>Pseudomonadati</taxon>
        <taxon>Bacteroidota</taxon>
        <taxon>Flavobacteriia</taxon>
        <taxon>Flavobacteriales</taxon>
        <taxon>Flavobacteriaceae</taxon>
        <taxon>Flavobacterium</taxon>
    </lineage>
</organism>